<comment type="caution">
    <text evidence="1">The sequence shown here is derived from an EMBL/GenBank/DDBJ whole genome shotgun (WGS) entry which is preliminary data.</text>
</comment>
<dbReference type="EMBL" id="ADBV01006254">
    <property type="protein sequence ID" value="EJW78715.1"/>
    <property type="molecule type" value="Genomic_DNA"/>
</dbReference>
<name>J9AVZ1_WUCBA</name>
<reference evidence="2" key="1">
    <citation type="submission" date="2012-08" db="EMBL/GenBank/DDBJ databases">
        <title>The Genome Sequence of Wuchereria bancrofti.</title>
        <authorList>
            <person name="Nutman T.B."/>
            <person name="Fink D.L."/>
            <person name="Russ C."/>
            <person name="Young S."/>
            <person name="Zeng Q."/>
            <person name="Koehrsen M."/>
            <person name="Alvarado L."/>
            <person name="Berlin A."/>
            <person name="Chapman S.B."/>
            <person name="Chen Z."/>
            <person name="Freedman E."/>
            <person name="Gellesch M."/>
            <person name="Goldberg J."/>
            <person name="Griggs A."/>
            <person name="Gujja S."/>
            <person name="Heilman E.R."/>
            <person name="Heiman D."/>
            <person name="Hepburn T."/>
            <person name="Howarth C."/>
            <person name="Jen D."/>
            <person name="Larson L."/>
            <person name="Lewis B."/>
            <person name="Mehta T."/>
            <person name="Park D."/>
            <person name="Pearson M."/>
            <person name="Roberts A."/>
            <person name="Saif S."/>
            <person name="Shea T."/>
            <person name="Shenoy N."/>
            <person name="Sisk P."/>
            <person name="Stolte C."/>
            <person name="Sykes S."/>
            <person name="Walk T."/>
            <person name="White J."/>
            <person name="Yandava C."/>
            <person name="Haas B."/>
            <person name="Henn M.R."/>
            <person name="Nusbaum C."/>
            <person name="Birren B."/>
        </authorList>
    </citation>
    <scope>NUCLEOTIDE SEQUENCE [LARGE SCALE GENOMIC DNA]</scope>
    <source>
        <strain evidence="2">NA</strain>
    </source>
</reference>
<dbReference type="AlphaFoldDB" id="J9AVZ1"/>
<gene>
    <name evidence="1" type="ORF">WUBG_10375</name>
</gene>
<accession>J9AVZ1</accession>
<evidence type="ECO:0000313" key="1">
    <source>
        <dbReference type="EMBL" id="EJW78715.1"/>
    </source>
</evidence>
<evidence type="ECO:0000313" key="2">
    <source>
        <dbReference type="Proteomes" id="UP000004810"/>
    </source>
</evidence>
<sequence>MEQPKLSGSASTTNSKKIIKDYENKRKNKRHVHFETRAIGITNVGLILRCLRAELATNNCSRRNINVSSATVIINIYVYNAVLYYTAGSNKEETNSTVITNSTTRLTY</sequence>
<protein>
    <submittedName>
        <fullName evidence="1">Uncharacterized protein</fullName>
    </submittedName>
</protein>
<proteinExistence type="predicted"/>
<organism evidence="1 2">
    <name type="scientific">Wuchereria bancrofti</name>
    <dbReference type="NCBI Taxonomy" id="6293"/>
    <lineage>
        <taxon>Eukaryota</taxon>
        <taxon>Metazoa</taxon>
        <taxon>Ecdysozoa</taxon>
        <taxon>Nematoda</taxon>
        <taxon>Chromadorea</taxon>
        <taxon>Rhabditida</taxon>
        <taxon>Spirurina</taxon>
        <taxon>Spiruromorpha</taxon>
        <taxon>Filarioidea</taxon>
        <taxon>Onchocercidae</taxon>
        <taxon>Wuchereria</taxon>
    </lineage>
</organism>
<dbReference type="Proteomes" id="UP000004810">
    <property type="component" value="Unassembled WGS sequence"/>
</dbReference>